<dbReference type="InterPro" id="IPR011527">
    <property type="entry name" value="ABC1_TM_dom"/>
</dbReference>
<dbReference type="InterPro" id="IPR027417">
    <property type="entry name" value="P-loop_NTPase"/>
</dbReference>
<dbReference type="InterPro" id="IPR017871">
    <property type="entry name" value="ABC_transporter-like_CS"/>
</dbReference>
<evidence type="ECO:0000256" key="9">
    <source>
        <dbReference type="SAM" id="Phobius"/>
    </source>
</evidence>
<feature type="transmembrane region" description="Helical" evidence="9">
    <location>
        <begin position="243"/>
        <end position="264"/>
    </location>
</feature>
<evidence type="ECO:0000256" key="2">
    <source>
        <dbReference type="ARBA" id="ARBA00022448"/>
    </source>
</evidence>
<dbReference type="PROSITE" id="PS50929">
    <property type="entry name" value="ABC_TM1F"/>
    <property type="match status" value="1"/>
</dbReference>
<dbReference type="InterPro" id="IPR003439">
    <property type="entry name" value="ABC_transporter-like_ATP-bd"/>
</dbReference>
<evidence type="ECO:0000259" key="10">
    <source>
        <dbReference type="PROSITE" id="PS50893"/>
    </source>
</evidence>
<keyword evidence="6 12" id="KW-0067">ATP-binding</keyword>
<dbReference type="InterPro" id="IPR036640">
    <property type="entry name" value="ABC1_TM_sf"/>
</dbReference>
<evidence type="ECO:0000256" key="3">
    <source>
        <dbReference type="ARBA" id="ARBA00022475"/>
    </source>
</evidence>
<dbReference type="FunFam" id="3.40.50.300:FF:000221">
    <property type="entry name" value="Multidrug ABC transporter ATP-binding protein"/>
    <property type="match status" value="1"/>
</dbReference>
<sequence>MIKTLAKSIRENKWPSIWAPILVVLRSIAGTIVPFLMGKMVDNGLMAKNIHYIITMGITLLLVTLFAMTCGMLSSWLAGNAAAGFARNLRQDLYYHIQTFSFADIDAISTSGLITRVTTDVNNLQNAYQRLMRIATRAPIVLLSSAIMAFVVSVRMALLFVLILPVLILGLYWIIRKAQPYFHQVFKRYDKLNQVVREDVRGIRVVKTYVRQQQEINKFNQATQNIYDVFTKAQRTMALNTPLMELVINGTILLLIWFGAKMIVAHTLELGQLISLFSYAISILSSLMMLSAIFNQLSMAQASAQRVVSVLNMHSKITSPAHALTTVADGRIAFNHVDFSYQNDPHNLQLHDINLHIKSGQVIGIIGATGAGKTSLVQLIPRLYDVTRGSVNVAGHDVKEYDLHTLRDKVAVVLQQSMLFAGTIKENLRWGNPQAADAELVEACQLAQVDDFVRSLPQGYDTMIEQNGTNVSGGQMQRLCIARALLKQPRILILDDTTSAVDTNIDAKIRHSFRTDMPDVTKIIISQRIASIADADQIVVLDHGQINGLGTHDELVQNNPIYRSIYLSQTKQEGDHHGN</sequence>
<feature type="transmembrane region" description="Helical" evidence="9">
    <location>
        <begin position="17"/>
        <end position="38"/>
    </location>
</feature>
<accession>A0A948X0L2</accession>
<evidence type="ECO:0000256" key="1">
    <source>
        <dbReference type="ARBA" id="ARBA00004651"/>
    </source>
</evidence>
<gene>
    <name evidence="12" type="ORF">H9901_02825</name>
</gene>
<dbReference type="Proteomes" id="UP000777303">
    <property type="component" value="Unassembled WGS sequence"/>
</dbReference>
<keyword evidence="7 9" id="KW-1133">Transmembrane helix</keyword>
<name>A0A948X0L2_9LACO</name>
<keyword evidence="5" id="KW-0547">Nucleotide-binding</keyword>
<dbReference type="PROSITE" id="PS50893">
    <property type="entry name" value="ABC_TRANSPORTER_2"/>
    <property type="match status" value="1"/>
</dbReference>
<dbReference type="Pfam" id="PF00664">
    <property type="entry name" value="ABC_membrane"/>
    <property type="match status" value="1"/>
</dbReference>
<dbReference type="GO" id="GO:0005886">
    <property type="term" value="C:plasma membrane"/>
    <property type="evidence" value="ECO:0007669"/>
    <property type="project" value="UniProtKB-SubCell"/>
</dbReference>
<dbReference type="PANTHER" id="PTHR43394:SF1">
    <property type="entry name" value="ATP-BINDING CASSETTE SUB-FAMILY B MEMBER 10, MITOCHONDRIAL"/>
    <property type="match status" value="1"/>
</dbReference>
<dbReference type="GO" id="GO:0005524">
    <property type="term" value="F:ATP binding"/>
    <property type="evidence" value="ECO:0007669"/>
    <property type="project" value="UniProtKB-KW"/>
</dbReference>
<evidence type="ECO:0000256" key="8">
    <source>
        <dbReference type="ARBA" id="ARBA00023136"/>
    </source>
</evidence>
<evidence type="ECO:0000259" key="11">
    <source>
        <dbReference type="PROSITE" id="PS50929"/>
    </source>
</evidence>
<evidence type="ECO:0000313" key="13">
    <source>
        <dbReference type="Proteomes" id="UP000777303"/>
    </source>
</evidence>
<feature type="transmembrane region" description="Helical" evidence="9">
    <location>
        <begin position="276"/>
        <end position="297"/>
    </location>
</feature>
<feature type="transmembrane region" description="Helical" evidence="9">
    <location>
        <begin position="50"/>
        <end position="74"/>
    </location>
</feature>
<feature type="transmembrane region" description="Helical" evidence="9">
    <location>
        <begin position="134"/>
        <end position="151"/>
    </location>
</feature>
<feature type="domain" description="ABC transporter" evidence="10">
    <location>
        <begin position="332"/>
        <end position="568"/>
    </location>
</feature>
<keyword evidence="4 9" id="KW-0812">Transmembrane</keyword>
<feature type="domain" description="ABC transmembrane type-1" evidence="11">
    <location>
        <begin position="17"/>
        <end position="299"/>
    </location>
</feature>
<dbReference type="GO" id="GO:0015421">
    <property type="term" value="F:ABC-type oligopeptide transporter activity"/>
    <property type="evidence" value="ECO:0007669"/>
    <property type="project" value="TreeGrafter"/>
</dbReference>
<evidence type="ECO:0000256" key="7">
    <source>
        <dbReference type="ARBA" id="ARBA00022989"/>
    </source>
</evidence>
<dbReference type="Gene3D" id="3.40.50.300">
    <property type="entry name" value="P-loop containing nucleotide triphosphate hydrolases"/>
    <property type="match status" value="1"/>
</dbReference>
<keyword evidence="2" id="KW-0813">Transport</keyword>
<dbReference type="GO" id="GO:0016887">
    <property type="term" value="F:ATP hydrolysis activity"/>
    <property type="evidence" value="ECO:0007669"/>
    <property type="project" value="InterPro"/>
</dbReference>
<evidence type="ECO:0000256" key="5">
    <source>
        <dbReference type="ARBA" id="ARBA00022741"/>
    </source>
</evidence>
<reference evidence="12" key="2">
    <citation type="submission" date="2021-04" db="EMBL/GenBank/DDBJ databases">
        <authorList>
            <person name="Gilroy R."/>
        </authorList>
    </citation>
    <scope>NUCLEOTIDE SEQUENCE</scope>
    <source>
        <strain evidence="12">F6-6636</strain>
    </source>
</reference>
<dbReference type="InterPro" id="IPR039421">
    <property type="entry name" value="Type_1_exporter"/>
</dbReference>
<dbReference type="Gene3D" id="1.20.1560.10">
    <property type="entry name" value="ABC transporter type 1, transmembrane domain"/>
    <property type="match status" value="1"/>
</dbReference>
<keyword evidence="8 9" id="KW-0472">Membrane</keyword>
<dbReference type="InterPro" id="IPR003593">
    <property type="entry name" value="AAA+_ATPase"/>
</dbReference>
<protein>
    <submittedName>
        <fullName evidence="12">ABC transporter ATP-binding protein/permease</fullName>
    </submittedName>
</protein>
<reference evidence="12" key="1">
    <citation type="journal article" date="2021" name="PeerJ">
        <title>Extensive microbial diversity within the chicken gut microbiome revealed by metagenomics and culture.</title>
        <authorList>
            <person name="Gilroy R."/>
            <person name="Ravi A."/>
            <person name="Getino M."/>
            <person name="Pursley I."/>
            <person name="Horton D.L."/>
            <person name="Alikhan N.F."/>
            <person name="Baker D."/>
            <person name="Gharbi K."/>
            <person name="Hall N."/>
            <person name="Watson M."/>
            <person name="Adriaenssens E.M."/>
            <person name="Foster-Nyarko E."/>
            <person name="Jarju S."/>
            <person name="Secka A."/>
            <person name="Antonio M."/>
            <person name="Oren A."/>
            <person name="Chaudhuri R.R."/>
            <person name="La Ragione R."/>
            <person name="Hildebrand F."/>
            <person name="Pallen M.J."/>
        </authorList>
    </citation>
    <scope>NUCLEOTIDE SEQUENCE</scope>
    <source>
        <strain evidence="12">F6-6636</strain>
    </source>
</reference>
<dbReference type="SUPFAM" id="SSF52540">
    <property type="entry name" value="P-loop containing nucleoside triphosphate hydrolases"/>
    <property type="match status" value="1"/>
</dbReference>
<dbReference type="PANTHER" id="PTHR43394">
    <property type="entry name" value="ATP-DEPENDENT PERMEASE MDL1, MITOCHONDRIAL"/>
    <property type="match status" value="1"/>
</dbReference>
<dbReference type="PROSITE" id="PS00211">
    <property type="entry name" value="ABC_TRANSPORTER_1"/>
    <property type="match status" value="1"/>
</dbReference>
<dbReference type="SMART" id="SM00382">
    <property type="entry name" value="AAA"/>
    <property type="match status" value="1"/>
</dbReference>
<organism evidence="12 13">
    <name type="scientific">Candidatus Paralactobacillus gallistercoris</name>
    <dbReference type="NCBI Taxonomy" id="2838724"/>
    <lineage>
        <taxon>Bacteria</taxon>
        <taxon>Bacillati</taxon>
        <taxon>Bacillota</taxon>
        <taxon>Bacilli</taxon>
        <taxon>Lactobacillales</taxon>
        <taxon>Lactobacillaceae</taxon>
        <taxon>Lactobacillus</taxon>
    </lineage>
</organism>
<dbReference type="CDD" id="cd18548">
    <property type="entry name" value="ABC_6TM_Tm287_like"/>
    <property type="match status" value="1"/>
</dbReference>
<dbReference type="AlphaFoldDB" id="A0A948X0L2"/>
<evidence type="ECO:0000313" key="12">
    <source>
        <dbReference type="EMBL" id="MBU3851612.1"/>
    </source>
</evidence>
<evidence type="ECO:0000256" key="4">
    <source>
        <dbReference type="ARBA" id="ARBA00022692"/>
    </source>
</evidence>
<comment type="caution">
    <text evidence="12">The sequence shown here is derived from an EMBL/GenBank/DDBJ whole genome shotgun (WGS) entry which is preliminary data.</text>
</comment>
<dbReference type="Pfam" id="PF00005">
    <property type="entry name" value="ABC_tran"/>
    <property type="match status" value="1"/>
</dbReference>
<comment type="subcellular location">
    <subcellularLocation>
        <location evidence="1">Cell membrane</location>
        <topology evidence="1">Multi-pass membrane protein</topology>
    </subcellularLocation>
</comment>
<feature type="transmembrane region" description="Helical" evidence="9">
    <location>
        <begin position="157"/>
        <end position="175"/>
    </location>
</feature>
<keyword evidence="3" id="KW-1003">Cell membrane</keyword>
<dbReference type="SUPFAM" id="SSF90123">
    <property type="entry name" value="ABC transporter transmembrane region"/>
    <property type="match status" value="1"/>
</dbReference>
<dbReference type="EMBL" id="JAHLFS010000038">
    <property type="protein sequence ID" value="MBU3851612.1"/>
    <property type="molecule type" value="Genomic_DNA"/>
</dbReference>
<proteinExistence type="predicted"/>
<evidence type="ECO:0000256" key="6">
    <source>
        <dbReference type="ARBA" id="ARBA00022840"/>
    </source>
</evidence>